<dbReference type="PANTHER" id="PTHR46375:SF3">
    <property type="entry name" value="KELCH REPEAT AND BTB DOMAIN-CONTAINING PROTEIN 13"/>
    <property type="match status" value="1"/>
</dbReference>
<organism evidence="2 3">
    <name type="scientific">Oesophagostomum dentatum</name>
    <name type="common">Nodular worm</name>
    <dbReference type="NCBI Taxonomy" id="61180"/>
    <lineage>
        <taxon>Eukaryota</taxon>
        <taxon>Metazoa</taxon>
        <taxon>Ecdysozoa</taxon>
        <taxon>Nematoda</taxon>
        <taxon>Chromadorea</taxon>
        <taxon>Rhabditida</taxon>
        <taxon>Rhabditina</taxon>
        <taxon>Rhabditomorpha</taxon>
        <taxon>Strongyloidea</taxon>
        <taxon>Strongylidae</taxon>
        <taxon>Oesophagostomum</taxon>
    </lineage>
</organism>
<keyword evidence="3" id="KW-1185">Reference proteome</keyword>
<dbReference type="EMBL" id="KN611310">
    <property type="protein sequence ID" value="KHJ76887.1"/>
    <property type="molecule type" value="Genomic_DNA"/>
</dbReference>
<dbReference type="AlphaFoldDB" id="A0A0B1S065"/>
<reference evidence="2 3" key="1">
    <citation type="submission" date="2014-03" db="EMBL/GenBank/DDBJ databases">
        <title>Draft genome of the hookworm Oesophagostomum dentatum.</title>
        <authorList>
            <person name="Mitreva M."/>
        </authorList>
    </citation>
    <scope>NUCLEOTIDE SEQUENCE [LARGE SCALE GENOMIC DNA]</scope>
    <source>
        <strain evidence="2 3">OD-Hann</strain>
    </source>
</reference>
<dbReference type="Pfam" id="PF01344">
    <property type="entry name" value="Kelch_1"/>
    <property type="match status" value="1"/>
</dbReference>
<dbReference type="InterPro" id="IPR052392">
    <property type="entry name" value="Kelch-BTB_domain-containing"/>
</dbReference>
<feature type="non-terminal residue" evidence="2">
    <location>
        <position position="88"/>
    </location>
</feature>
<dbReference type="InterPro" id="IPR006652">
    <property type="entry name" value="Kelch_1"/>
</dbReference>
<dbReference type="PANTHER" id="PTHR46375">
    <property type="entry name" value="KELCH REPEAT AND BTB DOMAIN-CONTAINING PROTEIN 13-RELATED"/>
    <property type="match status" value="1"/>
</dbReference>
<name>A0A0B1S065_OESDE</name>
<evidence type="ECO:0000313" key="2">
    <source>
        <dbReference type="EMBL" id="KHJ76887.1"/>
    </source>
</evidence>
<gene>
    <name evidence="2" type="ORF">OESDEN_23493</name>
</gene>
<dbReference type="SUPFAM" id="SSF117281">
    <property type="entry name" value="Kelch motif"/>
    <property type="match status" value="1"/>
</dbReference>
<dbReference type="OrthoDB" id="5831047at2759"/>
<dbReference type="SMART" id="SM00612">
    <property type="entry name" value="Kelch"/>
    <property type="match status" value="1"/>
</dbReference>
<accession>A0A0B1S065</accession>
<evidence type="ECO:0000256" key="1">
    <source>
        <dbReference type="ARBA" id="ARBA00022441"/>
    </source>
</evidence>
<dbReference type="Gene3D" id="2.120.10.80">
    <property type="entry name" value="Kelch-type beta propeller"/>
    <property type="match status" value="1"/>
</dbReference>
<proteinExistence type="predicted"/>
<evidence type="ECO:0000313" key="3">
    <source>
        <dbReference type="Proteomes" id="UP000053660"/>
    </source>
</evidence>
<dbReference type="Proteomes" id="UP000053660">
    <property type="component" value="Unassembled WGS sequence"/>
</dbReference>
<dbReference type="InterPro" id="IPR015915">
    <property type="entry name" value="Kelch-typ_b-propeller"/>
</dbReference>
<keyword evidence="1" id="KW-0880">Kelch repeat</keyword>
<protein>
    <submittedName>
        <fullName evidence="2">Kelch repeat protein</fullName>
    </submittedName>
</protein>
<sequence>MRFPRELAAATTMNDKIYVCGGSNGNEDLDTVECFDPCMNCWFSMPSMKVVRKNLSVLAYDSAVYAIAGENDSTALSSMEVYREGAGE</sequence>
<dbReference type="PRINTS" id="PR00501">
    <property type="entry name" value="KELCHREPEAT"/>
</dbReference>